<sequence>LSTVSAVHRRLPPLPINSLSTNIISTTITTITTTTSTTTTTASLPGHYFNSTTSSPMSANLFSPSTIVSSPVQP</sequence>
<dbReference type="Proteomes" id="UP000004810">
    <property type="component" value="Unassembled WGS sequence"/>
</dbReference>
<name>J9DSV9_WUCBA</name>
<feature type="non-terminal residue" evidence="1">
    <location>
        <position position="1"/>
    </location>
</feature>
<comment type="caution">
    <text evidence="1">The sequence shown here is derived from an EMBL/GenBank/DDBJ whole genome shotgun (WGS) entry which is preliminary data.</text>
</comment>
<evidence type="ECO:0000313" key="2">
    <source>
        <dbReference type="Proteomes" id="UP000004810"/>
    </source>
</evidence>
<accession>J9DSV9</accession>
<proteinExistence type="predicted"/>
<dbReference type="AlphaFoldDB" id="J9DSV9"/>
<organism evidence="1 2">
    <name type="scientific">Wuchereria bancrofti</name>
    <dbReference type="NCBI Taxonomy" id="6293"/>
    <lineage>
        <taxon>Eukaryota</taxon>
        <taxon>Metazoa</taxon>
        <taxon>Ecdysozoa</taxon>
        <taxon>Nematoda</taxon>
        <taxon>Chromadorea</taxon>
        <taxon>Rhabditida</taxon>
        <taxon>Spirurina</taxon>
        <taxon>Spiruromorpha</taxon>
        <taxon>Filarioidea</taxon>
        <taxon>Onchocercidae</taxon>
        <taxon>Wuchereria</taxon>
    </lineage>
</organism>
<gene>
    <name evidence="1" type="ORF">WUBG_16362</name>
</gene>
<dbReference type="EMBL" id="ADBV01015507">
    <property type="protein sequence ID" value="EJW72733.1"/>
    <property type="molecule type" value="Genomic_DNA"/>
</dbReference>
<reference evidence="2" key="1">
    <citation type="submission" date="2012-08" db="EMBL/GenBank/DDBJ databases">
        <title>The Genome Sequence of Wuchereria bancrofti.</title>
        <authorList>
            <person name="Nutman T.B."/>
            <person name="Fink D.L."/>
            <person name="Russ C."/>
            <person name="Young S."/>
            <person name="Zeng Q."/>
            <person name="Koehrsen M."/>
            <person name="Alvarado L."/>
            <person name="Berlin A."/>
            <person name="Chapman S.B."/>
            <person name="Chen Z."/>
            <person name="Freedman E."/>
            <person name="Gellesch M."/>
            <person name="Goldberg J."/>
            <person name="Griggs A."/>
            <person name="Gujja S."/>
            <person name="Heilman E.R."/>
            <person name="Heiman D."/>
            <person name="Hepburn T."/>
            <person name="Howarth C."/>
            <person name="Jen D."/>
            <person name="Larson L."/>
            <person name="Lewis B."/>
            <person name="Mehta T."/>
            <person name="Park D."/>
            <person name="Pearson M."/>
            <person name="Roberts A."/>
            <person name="Saif S."/>
            <person name="Shea T."/>
            <person name="Shenoy N."/>
            <person name="Sisk P."/>
            <person name="Stolte C."/>
            <person name="Sykes S."/>
            <person name="Walk T."/>
            <person name="White J."/>
            <person name="Yandava C."/>
            <person name="Haas B."/>
            <person name="Henn M.R."/>
            <person name="Nusbaum C."/>
            <person name="Birren B."/>
        </authorList>
    </citation>
    <scope>NUCLEOTIDE SEQUENCE [LARGE SCALE GENOMIC DNA]</scope>
    <source>
        <strain evidence="2">NA</strain>
    </source>
</reference>
<protein>
    <submittedName>
        <fullName evidence="1">Uncharacterized protein</fullName>
    </submittedName>
</protein>
<evidence type="ECO:0000313" key="1">
    <source>
        <dbReference type="EMBL" id="EJW72733.1"/>
    </source>
</evidence>
<feature type="non-terminal residue" evidence="1">
    <location>
        <position position="74"/>
    </location>
</feature>